<comment type="caution">
    <text evidence="1">The sequence shown here is derived from an EMBL/GenBank/DDBJ whole genome shotgun (WGS) entry which is preliminary data.</text>
</comment>
<accession>A0ABT7A8A3</accession>
<dbReference type="Proteomes" id="UP001214441">
    <property type="component" value="Unassembled WGS sequence"/>
</dbReference>
<dbReference type="EMBL" id="JANCPR020000054">
    <property type="protein sequence ID" value="MDJ1137244.1"/>
    <property type="molecule type" value="Genomic_DNA"/>
</dbReference>
<sequence length="81" mass="8748">MAGRRSGRWQVGGWAVRGGITGWRDAWILRDANAPGARLSRCHLIANIFGAPLQRDDGSSRSLFWFRIAGNTGPGSVNPGN</sequence>
<keyword evidence="2" id="KW-1185">Reference proteome</keyword>
<reference evidence="1 2" key="1">
    <citation type="submission" date="2023-05" db="EMBL/GenBank/DDBJ databases">
        <title>Streptantibioticus silvisoli sp. nov., acidotolerant actinomycetes 1 from pine litter.</title>
        <authorList>
            <person name="Swiecimska M."/>
            <person name="Golinska P."/>
            <person name="Sangal V."/>
            <person name="Wachnowicz B."/>
            <person name="Goodfellow M."/>
        </authorList>
    </citation>
    <scope>NUCLEOTIDE SEQUENCE [LARGE SCALE GENOMIC DNA]</scope>
    <source>
        <strain evidence="1 2">DSM 42109</strain>
    </source>
</reference>
<proteinExistence type="predicted"/>
<evidence type="ECO:0000313" key="1">
    <source>
        <dbReference type="EMBL" id="MDJ1137244.1"/>
    </source>
</evidence>
<gene>
    <name evidence="1" type="ORF">NMN56_035920</name>
</gene>
<organism evidence="1 2">
    <name type="scientific">Streptomyces iconiensis</name>
    <dbReference type="NCBI Taxonomy" id="1384038"/>
    <lineage>
        <taxon>Bacteria</taxon>
        <taxon>Bacillati</taxon>
        <taxon>Actinomycetota</taxon>
        <taxon>Actinomycetes</taxon>
        <taxon>Kitasatosporales</taxon>
        <taxon>Streptomycetaceae</taxon>
        <taxon>Streptomyces</taxon>
    </lineage>
</organism>
<evidence type="ECO:0000313" key="2">
    <source>
        <dbReference type="Proteomes" id="UP001214441"/>
    </source>
</evidence>
<protein>
    <submittedName>
        <fullName evidence="1">Uncharacterized protein</fullName>
    </submittedName>
</protein>
<dbReference type="RefSeq" id="WP_280842738.1">
    <property type="nucleotide sequence ID" value="NZ_JANCPR020000054.1"/>
</dbReference>
<name>A0ABT7A8A3_9ACTN</name>